<keyword evidence="2" id="KW-0645">Protease</keyword>
<dbReference type="Proteomes" id="UP000075531">
    <property type="component" value="Unassembled WGS sequence"/>
</dbReference>
<sequence length="391" mass="45149">MVKKVIVLFLWIALIFNFELVAFSDPVLIESKNKAGKNVLVEPQGDATYNSKLIDIKNASYGELQSRLDKMEINIEKMDAGIEKIYRELDEINKNIKSMSVEVEETKKKLDEASEKLDSTKELFHKRMRALYINGHTNYIEIIFSSDSLDGFINNLEIAKEIMEYDNSTIKQLKYEKSVVEEQKRVLEEKINKLVALKNNKESKLKELEESRKQENILILEAKRQQRLYLANKIYSQRIRKNQAKINETIKNIEKLVKEVPTMQVSRGSVPISQAAVVVYAAEFLGRPYVYGGNGPKYFDCSGFVKYVYAHFGIELSRTTYTQVKEGVYVPRDKLQLGDLIFFGTKYNVHHVGIYVGNDCYIHAPHTGDRIKISILTRNDYVCARRIIPEH</sequence>
<evidence type="ECO:0000256" key="6">
    <source>
        <dbReference type="SAM" id="Coils"/>
    </source>
</evidence>
<evidence type="ECO:0000256" key="5">
    <source>
        <dbReference type="ARBA" id="ARBA00022807"/>
    </source>
</evidence>
<dbReference type="InterPro" id="IPR057309">
    <property type="entry name" value="PcsB_CC"/>
</dbReference>
<dbReference type="PATRIC" id="fig|1121338.3.peg.1948"/>
<dbReference type="PANTHER" id="PTHR47053">
    <property type="entry name" value="MUREIN DD-ENDOPEPTIDASE MEPH-RELATED"/>
    <property type="match status" value="1"/>
</dbReference>
<evidence type="ECO:0000256" key="3">
    <source>
        <dbReference type="ARBA" id="ARBA00022729"/>
    </source>
</evidence>
<gene>
    <name evidence="8" type="primary">ykfC</name>
    <name evidence="8" type="ORF">CLTEP_18960</name>
</gene>
<comment type="similarity">
    <text evidence="1">Belongs to the peptidase C40 family.</text>
</comment>
<name>A0A151B350_9CLOT</name>
<proteinExistence type="inferred from homology"/>
<keyword evidence="4 8" id="KW-0378">Hydrolase</keyword>
<accession>A0A151B350</accession>
<organism evidence="8 9">
    <name type="scientific">Clostridium tepidiprofundi DSM 19306</name>
    <dbReference type="NCBI Taxonomy" id="1121338"/>
    <lineage>
        <taxon>Bacteria</taxon>
        <taxon>Bacillati</taxon>
        <taxon>Bacillota</taxon>
        <taxon>Clostridia</taxon>
        <taxon>Eubacteriales</taxon>
        <taxon>Clostridiaceae</taxon>
        <taxon>Clostridium</taxon>
    </lineage>
</organism>
<dbReference type="GO" id="GO:0008234">
    <property type="term" value="F:cysteine-type peptidase activity"/>
    <property type="evidence" value="ECO:0007669"/>
    <property type="project" value="UniProtKB-KW"/>
</dbReference>
<feature type="coiled-coil region" evidence="6">
    <location>
        <begin position="170"/>
        <end position="259"/>
    </location>
</feature>
<dbReference type="EMBL" id="LTBA01000023">
    <property type="protein sequence ID" value="KYH34182.1"/>
    <property type="molecule type" value="Genomic_DNA"/>
</dbReference>
<dbReference type="Pfam" id="PF24568">
    <property type="entry name" value="CC_PcsB"/>
    <property type="match status" value="1"/>
</dbReference>
<evidence type="ECO:0000256" key="4">
    <source>
        <dbReference type="ARBA" id="ARBA00022801"/>
    </source>
</evidence>
<dbReference type="Gene3D" id="6.10.250.3150">
    <property type="match status" value="1"/>
</dbReference>
<keyword evidence="3" id="KW-0732">Signal</keyword>
<dbReference type="STRING" id="1121338.CLTEP_18960"/>
<dbReference type="Gene3D" id="3.90.1720.10">
    <property type="entry name" value="endopeptidase domain like (from Nostoc punctiforme)"/>
    <property type="match status" value="1"/>
</dbReference>
<keyword evidence="6" id="KW-0175">Coiled coil</keyword>
<evidence type="ECO:0000259" key="7">
    <source>
        <dbReference type="PROSITE" id="PS51935"/>
    </source>
</evidence>
<protein>
    <submittedName>
        <fullName evidence="8">Gamma-D-glutamyl-L-lysine endopeptidase</fullName>
        <ecNumber evidence="8">3.4.-.-</ecNumber>
    </submittedName>
</protein>
<dbReference type="GO" id="GO:0006508">
    <property type="term" value="P:proteolysis"/>
    <property type="evidence" value="ECO:0007669"/>
    <property type="project" value="UniProtKB-KW"/>
</dbReference>
<feature type="coiled-coil region" evidence="6">
    <location>
        <begin position="68"/>
        <end position="123"/>
    </location>
</feature>
<evidence type="ECO:0000313" key="9">
    <source>
        <dbReference type="Proteomes" id="UP000075531"/>
    </source>
</evidence>
<reference evidence="8 9" key="1">
    <citation type="submission" date="2016-02" db="EMBL/GenBank/DDBJ databases">
        <title>Genome sequence of Clostridium tepidiprofundi DSM 19306.</title>
        <authorList>
            <person name="Poehlein A."/>
            <person name="Daniel R."/>
        </authorList>
    </citation>
    <scope>NUCLEOTIDE SEQUENCE [LARGE SCALE GENOMIC DNA]</scope>
    <source>
        <strain evidence="8 9">DSM 19306</strain>
    </source>
</reference>
<dbReference type="AlphaFoldDB" id="A0A151B350"/>
<evidence type="ECO:0000256" key="2">
    <source>
        <dbReference type="ARBA" id="ARBA00022670"/>
    </source>
</evidence>
<dbReference type="RefSeq" id="WP_066825892.1">
    <property type="nucleotide sequence ID" value="NZ_LTBA01000023.1"/>
</dbReference>
<feature type="domain" description="NlpC/P60" evidence="7">
    <location>
        <begin position="271"/>
        <end position="391"/>
    </location>
</feature>
<keyword evidence="9" id="KW-1185">Reference proteome</keyword>
<dbReference type="EC" id="3.4.-.-" evidence="8"/>
<dbReference type="PROSITE" id="PS51935">
    <property type="entry name" value="NLPC_P60"/>
    <property type="match status" value="1"/>
</dbReference>
<dbReference type="InterPro" id="IPR000064">
    <property type="entry name" value="NLP_P60_dom"/>
</dbReference>
<dbReference type="OrthoDB" id="9808890at2"/>
<dbReference type="InterPro" id="IPR051202">
    <property type="entry name" value="Peptidase_C40"/>
</dbReference>
<evidence type="ECO:0000313" key="8">
    <source>
        <dbReference type="EMBL" id="KYH34182.1"/>
    </source>
</evidence>
<comment type="caution">
    <text evidence="8">The sequence shown here is derived from an EMBL/GenBank/DDBJ whole genome shotgun (WGS) entry which is preliminary data.</text>
</comment>
<dbReference type="InterPro" id="IPR038765">
    <property type="entry name" value="Papain-like_cys_pep_sf"/>
</dbReference>
<dbReference type="SUPFAM" id="SSF54001">
    <property type="entry name" value="Cysteine proteinases"/>
    <property type="match status" value="1"/>
</dbReference>
<evidence type="ECO:0000256" key="1">
    <source>
        <dbReference type="ARBA" id="ARBA00007074"/>
    </source>
</evidence>
<dbReference type="Pfam" id="PF00877">
    <property type="entry name" value="NLPC_P60"/>
    <property type="match status" value="1"/>
</dbReference>
<dbReference type="PANTHER" id="PTHR47053:SF1">
    <property type="entry name" value="MUREIN DD-ENDOPEPTIDASE MEPH-RELATED"/>
    <property type="match status" value="1"/>
</dbReference>
<keyword evidence="5" id="KW-0788">Thiol protease</keyword>